<feature type="compositionally biased region" description="Low complexity" evidence="1">
    <location>
        <begin position="10"/>
        <end position="20"/>
    </location>
</feature>
<feature type="region of interest" description="Disordered" evidence="1">
    <location>
        <begin position="1"/>
        <end position="50"/>
    </location>
</feature>
<name>A0A4D4M705_STRAX</name>
<accession>A0A4D4M705</accession>
<protein>
    <submittedName>
        <fullName evidence="2">Uncharacterized protein</fullName>
    </submittedName>
</protein>
<dbReference type="AlphaFoldDB" id="A0A4D4M705"/>
<gene>
    <name evidence="2" type="ORF">SAV14893_070080</name>
</gene>
<sequence length="67" mass="7139">MSRWQAGRWAAQDEQQAPVQPDQPPAAPAAGMDNWIAPLKESGPPRDQGVLGDAEFARAEAMGLLSP</sequence>
<evidence type="ECO:0000313" key="2">
    <source>
        <dbReference type="EMBL" id="GDY67615.1"/>
    </source>
</evidence>
<proteinExistence type="predicted"/>
<evidence type="ECO:0000313" key="3">
    <source>
        <dbReference type="Proteomes" id="UP000302139"/>
    </source>
</evidence>
<organism evidence="2 3">
    <name type="scientific">Streptomyces avermitilis</name>
    <dbReference type="NCBI Taxonomy" id="33903"/>
    <lineage>
        <taxon>Bacteria</taxon>
        <taxon>Bacillati</taxon>
        <taxon>Actinomycetota</taxon>
        <taxon>Actinomycetes</taxon>
        <taxon>Kitasatosporales</taxon>
        <taxon>Streptomycetaceae</taxon>
        <taxon>Streptomyces</taxon>
    </lineage>
</organism>
<dbReference type="Proteomes" id="UP000302139">
    <property type="component" value="Unassembled WGS sequence"/>
</dbReference>
<evidence type="ECO:0000256" key="1">
    <source>
        <dbReference type="SAM" id="MobiDB-lite"/>
    </source>
</evidence>
<dbReference type="EMBL" id="BJHX01000001">
    <property type="protein sequence ID" value="GDY67615.1"/>
    <property type="molecule type" value="Genomic_DNA"/>
</dbReference>
<reference evidence="2 3" key="1">
    <citation type="submission" date="2019-04" db="EMBL/GenBank/DDBJ databases">
        <title>Draft genome sequences of Streptomyces avermitilis NBRC 14893.</title>
        <authorList>
            <person name="Komaki H."/>
            <person name="Tamura T."/>
            <person name="Hosoyama A."/>
        </authorList>
    </citation>
    <scope>NUCLEOTIDE SEQUENCE [LARGE SCALE GENOMIC DNA]</scope>
    <source>
        <strain evidence="2 3">NBRC 14893</strain>
    </source>
</reference>
<comment type="caution">
    <text evidence="2">The sequence shown here is derived from an EMBL/GenBank/DDBJ whole genome shotgun (WGS) entry which is preliminary data.</text>
</comment>